<dbReference type="GO" id="GO:0097193">
    <property type="term" value="P:intrinsic apoptotic signaling pathway"/>
    <property type="evidence" value="ECO:0007669"/>
    <property type="project" value="TreeGrafter"/>
</dbReference>
<feature type="transmembrane region" description="Helical" evidence="6">
    <location>
        <begin position="46"/>
        <end position="67"/>
    </location>
</feature>
<dbReference type="GO" id="GO:0001836">
    <property type="term" value="P:release of cytochrome c from mitochondria"/>
    <property type="evidence" value="ECO:0007669"/>
    <property type="project" value="TreeGrafter"/>
</dbReference>
<comment type="similarity">
    <text evidence="2">Belongs to the IFI6/IFI27 family.</text>
</comment>
<evidence type="ECO:0000256" key="6">
    <source>
        <dbReference type="SAM" id="Phobius"/>
    </source>
</evidence>
<protein>
    <submittedName>
        <fullName evidence="7">Uncharacterized protein</fullName>
    </submittedName>
</protein>
<reference evidence="7" key="1">
    <citation type="submission" date="2023-07" db="EMBL/GenBank/DDBJ databases">
        <title>Chromosome-level Genome Assembly of Striped Snakehead (Channa striata).</title>
        <authorList>
            <person name="Liu H."/>
        </authorList>
    </citation>
    <scope>NUCLEOTIDE SEQUENCE</scope>
    <source>
        <strain evidence="7">Gz</strain>
        <tissue evidence="7">Muscle</tissue>
    </source>
</reference>
<evidence type="ECO:0000256" key="5">
    <source>
        <dbReference type="ARBA" id="ARBA00023136"/>
    </source>
</evidence>
<keyword evidence="3 6" id="KW-0812">Transmembrane</keyword>
<evidence type="ECO:0000256" key="4">
    <source>
        <dbReference type="ARBA" id="ARBA00022989"/>
    </source>
</evidence>
<dbReference type="AlphaFoldDB" id="A0AA88LYF2"/>
<dbReference type="InterPro" id="IPR009311">
    <property type="entry name" value="IFI6/IFI27-like"/>
</dbReference>
<evidence type="ECO:0000256" key="3">
    <source>
        <dbReference type="ARBA" id="ARBA00022692"/>
    </source>
</evidence>
<comment type="caution">
    <text evidence="7">The sequence shown here is derived from an EMBL/GenBank/DDBJ whole genome shotgun (WGS) entry which is preliminary data.</text>
</comment>
<evidence type="ECO:0000313" key="8">
    <source>
        <dbReference type="Proteomes" id="UP001187415"/>
    </source>
</evidence>
<sequence length="107" mass="10676">MDIENICKAIVTIAGGGATVVLTPAILAQLGFTATGVAAGSIAAKLMSWIAIFYGGGVPAGSVFAFFQSLGAGGLSWLGSGFLASFGAGFGWVLSTICNQTIIISEK</sequence>
<name>A0AA88LYF2_CHASR</name>
<evidence type="ECO:0000313" key="7">
    <source>
        <dbReference type="EMBL" id="KAK2826235.1"/>
    </source>
</evidence>
<dbReference type="EMBL" id="JAUPFM010000016">
    <property type="protein sequence ID" value="KAK2826235.1"/>
    <property type="molecule type" value="Genomic_DNA"/>
</dbReference>
<evidence type="ECO:0000256" key="1">
    <source>
        <dbReference type="ARBA" id="ARBA00004141"/>
    </source>
</evidence>
<dbReference type="InterPro" id="IPR038213">
    <property type="entry name" value="IFI6/IFI27-like_sf"/>
</dbReference>
<accession>A0AA88LYF2</accession>
<dbReference type="Gene3D" id="6.10.110.10">
    <property type="match status" value="1"/>
</dbReference>
<dbReference type="Proteomes" id="UP001187415">
    <property type="component" value="Unassembled WGS sequence"/>
</dbReference>
<dbReference type="GO" id="GO:0031966">
    <property type="term" value="C:mitochondrial membrane"/>
    <property type="evidence" value="ECO:0007669"/>
    <property type="project" value="TreeGrafter"/>
</dbReference>
<dbReference type="PANTHER" id="PTHR16932:SF37">
    <property type="entry name" value="ISG12-1 PROTEIN-RELATED"/>
    <property type="match status" value="1"/>
</dbReference>
<comment type="subcellular location">
    <subcellularLocation>
        <location evidence="1">Membrane</location>
        <topology evidence="1">Multi-pass membrane protein</topology>
    </subcellularLocation>
</comment>
<proteinExistence type="inferred from homology"/>
<feature type="transmembrane region" description="Helical" evidence="6">
    <location>
        <begin position="9"/>
        <end position="34"/>
    </location>
</feature>
<gene>
    <name evidence="7" type="ORF">Q5P01_020449</name>
</gene>
<dbReference type="PANTHER" id="PTHR16932">
    <property type="entry name" value="INTERFERON ALPHA-INDUCIBLE PROTEIN 27"/>
    <property type="match status" value="1"/>
</dbReference>
<feature type="transmembrane region" description="Helical" evidence="6">
    <location>
        <begin position="74"/>
        <end position="94"/>
    </location>
</feature>
<organism evidence="7 8">
    <name type="scientific">Channa striata</name>
    <name type="common">Snakehead murrel</name>
    <name type="synonym">Ophicephalus striatus</name>
    <dbReference type="NCBI Taxonomy" id="64152"/>
    <lineage>
        <taxon>Eukaryota</taxon>
        <taxon>Metazoa</taxon>
        <taxon>Chordata</taxon>
        <taxon>Craniata</taxon>
        <taxon>Vertebrata</taxon>
        <taxon>Euteleostomi</taxon>
        <taxon>Actinopterygii</taxon>
        <taxon>Neopterygii</taxon>
        <taxon>Teleostei</taxon>
        <taxon>Neoteleostei</taxon>
        <taxon>Acanthomorphata</taxon>
        <taxon>Anabantaria</taxon>
        <taxon>Anabantiformes</taxon>
        <taxon>Channoidei</taxon>
        <taxon>Channidae</taxon>
        <taxon>Channa</taxon>
    </lineage>
</organism>
<dbReference type="Pfam" id="PF06140">
    <property type="entry name" value="Ifi-6-16"/>
    <property type="match status" value="1"/>
</dbReference>
<keyword evidence="4 6" id="KW-1133">Transmembrane helix</keyword>
<keyword evidence="8" id="KW-1185">Reference proteome</keyword>
<evidence type="ECO:0000256" key="2">
    <source>
        <dbReference type="ARBA" id="ARBA00007262"/>
    </source>
</evidence>
<keyword evidence="5 6" id="KW-0472">Membrane</keyword>